<name>A0A061QKR3_9CHLO</name>
<dbReference type="EMBL" id="GBEZ01025922">
    <property type="protein sequence ID" value="JAC61222.1"/>
    <property type="molecule type" value="Transcribed_RNA"/>
</dbReference>
<sequence>SQTVKKVIEINPFMLGTLAGGAADCQFWQRNLGTQAKKFSLSISATAPCRASKVAAGCSFFCSFPPVLSPLLYSRPLRTPPRDVLLLGMVGGGGRGSEEHMAEGIDGFTINRSSSLLQLWHPDFCLPMRILRPHERFLLFPSFSPTRRPSLLHTESTPPLHLRQRGRASLSVLLWIPTTLPPRVTCGPPSPPLIFR</sequence>
<protein>
    <submittedName>
        <fullName evidence="1">20s proteasome beta subunit type beta 5</fullName>
    </submittedName>
</protein>
<accession>A0A061QKR3</accession>
<organism evidence="1">
    <name type="scientific">Tetraselmis sp. GSL018</name>
    <dbReference type="NCBI Taxonomy" id="582737"/>
    <lineage>
        <taxon>Eukaryota</taxon>
        <taxon>Viridiplantae</taxon>
        <taxon>Chlorophyta</taxon>
        <taxon>core chlorophytes</taxon>
        <taxon>Chlorodendrophyceae</taxon>
        <taxon>Chlorodendrales</taxon>
        <taxon>Chlorodendraceae</taxon>
        <taxon>Tetraselmis</taxon>
    </lineage>
</organism>
<dbReference type="Gene3D" id="3.60.20.10">
    <property type="entry name" value="Glutamine Phosphoribosylpyrophosphate, subunit 1, domain 1"/>
    <property type="match status" value="1"/>
</dbReference>
<dbReference type="Pfam" id="PF00227">
    <property type="entry name" value="Proteasome"/>
    <property type="match status" value="1"/>
</dbReference>
<evidence type="ECO:0000313" key="1">
    <source>
        <dbReference type="EMBL" id="JAC61222.1"/>
    </source>
</evidence>
<dbReference type="InterPro" id="IPR001353">
    <property type="entry name" value="Proteasome_sua/b"/>
</dbReference>
<gene>
    <name evidence="1" type="ORF">TSPGSL018_26829</name>
</gene>
<dbReference type="SUPFAM" id="SSF56235">
    <property type="entry name" value="N-terminal nucleophile aminohydrolases (Ntn hydrolases)"/>
    <property type="match status" value="1"/>
</dbReference>
<dbReference type="AlphaFoldDB" id="A0A061QKR3"/>
<keyword evidence="1" id="KW-0647">Proteasome</keyword>
<dbReference type="GO" id="GO:0051603">
    <property type="term" value="P:proteolysis involved in protein catabolic process"/>
    <property type="evidence" value="ECO:0007669"/>
    <property type="project" value="InterPro"/>
</dbReference>
<dbReference type="InterPro" id="IPR029055">
    <property type="entry name" value="Ntn_hydrolases_N"/>
</dbReference>
<reference evidence="1" key="1">
    <citation type="submission" date="2014-05" db="EMBL/GenBank/DDBJ databases">
        <title>The transcriptome of the halophilic microalga Tetraselmis sp. GSL018 isolated from the Great Salt Lake, Utah.</title>
        <authorList>
            <person name="Jinkerson R.E."/>
            <person name="D'Adamo S."/>
            <person name="Posewitz M.C."/>
        </authorList>
    </citation>
    <scope>NUCLEOTIDE SEQUENCE</scope>
    <source>
        <strain evidence="1">GSL018</strain>
    </source>
</reference>
<feature type="non-terminal residue" evidence="1">
    <location>
        <position position="1"/>
    </location>
</feature>
<proteinExistence type="predicted"/>
<dbReference type="GO" id="GO:0005839">
    <property type="term" value="C:proteasome core complex"/>
    <property type="evidence" value="ECO:0007669"/>
    <property type="project" value="InterPro"/>
</dbReference>
<feature type="non-terminal residue" evidence="1">
    <location>
        <position position="196"/>
    </location>
</feature>